<dbReference type="STRING" id="1395513.P343_07720"/>
<evidence type="ECO:0000313" key="2">
    <source>
        <dbReference type="Proteomes" id="UP000018296"/>
    </source>
</evidence>
<dbReference type="PATRIC" id="fig|1395513.3.peg.1570"/>
<protein>
    <submittedName>
        <fullName evidence="1">Uncharacterized protein</fullName>
    </submittedName>
</protein>
<organism evidence="1 2">
    <name type="scientific">Sporolactobacillus laevolacticus DSM 442</name>
    <dbReference type="NCBI Taxonomy" id="1395513"/>
    <lineage>
        <taxon>Bacteria</taxon>
        <taxon>Bacillati</taxon>
        <taxon>Bacillota</taxon>
        <taxon>Bacilli</taxon>
        <taxon>Bacillales</taxon>
        <taxon>Sporolactobacillaceae</taxon>
        <taxon>Sporolactobacillus</taxon>
    </lineage>
</organism>
<dbReference type="AlphaFoldDB" id="V6IXJ7"/>
<dbReference type="EMBL" id="AWTC01000006">
    <property type="protein sequence ID" value="EST12025.1"/>
    <property type="molecule type" value="Genomic_DNA"/>
</dbReference>
<name>V6IXJ7_9BACL</name>
<keyword evidence="2" id="KW-1185">Reference proteome</keyword>
<proteinExistence type="predicted"/>
<evidence type="ECO:0000313" key="1">
    <source>
        <dbReference type="EMBL" id="EST12025.1"/>
    </source>
</evidence>
<gene>
    <name evidence="1" type="ORF">P343_07720</name>
</gene>
<sequence length="77" mass="9314">MTVKRRCFCVLFFICSKGGLFVNRSEKRRKRINTEVNRSQKQGYRSEKLSRRTIENLMGVDQPRYERHNHAVRRKGR</sequence>
<dbReference type="Proteomes" id="UP000018296">
    <property type="component" value="Unassembled WGS sequence"/>
</dbReference>
<reference evidence="1 2" key="1">
    <citation type="journal article" date="2013" name="Genome Announc.">
        <title>Genome Sequence of Sporolactobacillus laevolacticus DSM442, an Efficient Polymer-Grade D-Lactate Producer from Agricultural Waste Cottonseed as a Nitrogen Source.</title>
        <authorList>
            <person name="Wang H."/>
            <person name="Wang L."/>
            <person name="Ju J."/>
            <person name="Yu B."/>
            <person name="Ma Y."/>
        </authorList>
    </citation>
    <scope>NUCLEOTIDE SEQUENCE [LARGE SCALE GENOMIC DNA]</scope>
    <source>
        <strain evidence="1 2">DSM 442</strain>
    </source>
</reference>
<accession>V6IXJ7</accession>
<comment type="caution">
    <text evidence="1">The sequence shown here is derived from an EMBL/GenBank/DDBJ whole genome shotgun (WGS) entry which is preliminary data.</text>
</comment>